<keyword evidence="4" id="KW-0597">Phosphoprotein</keyword>
<feature type="region of interest" description="Disordered" evidence="10">
    <location>
        <begin position="1310"/>
        <end position="1346"/>
    </location>
</feature>
<comment type="similarity">
    <text evidence="7">Belongs to the synaptopodin family.</text>
</comment>
<dbReference type="Proteomes" id="UP000287033">
    <property type="component" value="Unassembled WGS sequence"/>
</dbReference>
<dbReference type="SMART" id="SM00228">
    <property type="entry name" value="PDZ"/>
    <property type="match status" value="1"/>
</dbReference>
<dbReference type="FunFam" id="2.30.42.10:FF:000137">
    <property type="entry name" value="Synaptopodin 2-like a"/>
    <property type="match status" value="1"/>
</dbReference>
<gene>
    <name evidence="12" type="ORF">chiPu_0007680</name>
</gene>
<proteinExistence type="inferred from homology"/>
<feature type="region of interest" description="Disordered" evidence="10">
    <location>
        <begin position="949"/>
        <end position="974"/>
    </location>
</feature>
<name>A0A401SFP3_CHIPU</name>
<feature type="compositionally biased region" description="Polar residues" evidence="10">
    <location>
        <begin position="335"/>
        <end position="347"/>
    </location>
</feature>
<accession>A0A401SFP3</accession>
<dbReference type="GO" id="GO:0015629">
    <property type="term" value="C:actin cytoskeleton"/>
    <property type="evidence" value="ECO:0007669"/>
    <property type="project" value="TreeGrafter"/>
</dbReference>
<evidence type="ECO:0000256" key="9">
    <source>
        <dbReference type="ARBA" id="ARBA00069693"/>
    </source>
</evidence>
<dbReference type="GO" id="GO:0032233">
    <property type="term" value="P:positive regulation of actin filament bundle assembly"/>
    <property type="evidence" value="ECO:0007669"/>
    <property type="project" value="TreeGrafter"/>
</dbReference>
<dbReference type="EMBL" id="BEZZ01000242">
    <property type="protein sequence ID" value="GCC29242.1"/>
    <property type="molecule type" value="Genomic_DNA"/>
</dbReference>
<feature type="compositionally biased region" description="Polar residues" evidence="10">
    <location>
        <begin position="1310"/>
        <end position="1320"/>
    </location>
</feature>
<dbReference type="STRING" id="137246.A0A401SFP3"/>
<sequence length="1346" mass="145838">METGDGDNGQGGDGNTGNHSNGMVLGYTTELYLQTRKQFHSDLSSILEVHQFQREEDLYKFTSMGIGDYICVTISGGAPWGFRLQGGKEHKQPLQISKVRKKSKACRAGLCEGDEMISINGKPCSELTHSEAMQLIDGTSENLQILIKRPISEKADQPEYEDYEGTKRHETVESRMQVGDSKTSCKHGLPFELYISESQDEAYYGETESDTDVMGKKEGNQRQNVSSLLLKECATSGESRQDPKWKEKRGAQHTAMVELQLSLTQGKLGDPETTAITVIGAEKIPSAAREPTTLYESIQKTESAATETNGNVTTQTTISHQNRSDKKVKLVESELQGTEADSYQSRVELSLDSSDREHSGREASTSEVGSACADSLAEDGQSKTRSNPPFLVGISSEGTEPGSEGTRSGKDSTRTHKHRARQAKIRRSESLSEKQVKEAKSKCKSIALLLTATPTPSSKGALMFKKRRQRAKKYTLVSYGTGEFDPDDDQEDSIEFALVPTSDSDLDEDFCADVNSAQVVTFDWDTGLVEVEKKEKTEDEMQRLPESKGKGALLFAKRRQRIDQFTAEQEEMRRTGANETVSTHTVETENLYQTTKSGLHDSSNTIQNHATENYIDVSKLHGTENVQGGKGRSEMVIQNSKSAETNRAGAMNRTAIPFPGVQNRAAAPFSPTRNVANSLSNVPPPPPYSSISPPPDNIHRIASPPLASVAQPAKWSPMGIAGEQIASRDERICVPAIKTGILQDARKRNTTKPMFTFVDRPKVAPNPELLSMVKGKTDRRRGVDQPGGGFESGPEEDYLSLGAEASNFLQTPAVKQKKPPPVAPKPFVKSPPTGPNPTLPPLSPTEVTSAQAPIHSSKSAKQMPVKLHSVQPVNTWYQPHGSANQFVSSTGPQSVTSTHSYPSKMPPTTPIANSATAGGMGPAYEMPALKGKGAQLFARRQSRMEKYVVDSSTVKARQARSSSPTPSMPASWKYSSNIRAPPPLAYNPIHSPSYPPGILKAQAQSASSSKPNKGAKGKGTKKPLNALDVMKHQPYQLNSSLFTFSSTPDAKTPLSTSSSLSKQSIKSDPVPLQPVNATYPISKSVSSVSTGPSFNQANTATADEEHIYSSGKNAFVPPSYASYPKQESSALSVAMAPRPKFSAKKVGVTAQAQSKGFQPVQVPEKPSQYNYSHGLSGAQAMKQPATPPSGRPASQSEKIAKKKLTPWDAASQSAVGSVEEAFSRSNIQESIAKNIVSAARRKTLPEPPEEWKARVAYVPPLPSGYSSIAAFQVRRPSSISSSVKTTASIPTSISQQSSIYKQPLNYQQSLTGSDLSTGTCSEHETSGKQGADPNYNPYPRGWKKQR</sequence>
<feature type="region of interest" description="Disordered" evidence="10">
    <location>
        <begin position="986"/>
        <end position="1023"/>
    </location>
</feature>
<feature type="compositionally biased region" description="Low complexity" evidence="10">
    <location>
        <begin position="306"/>
        <end position="317"/>
    </location>
</feature>
<feature type="compositionally biased region" description="Basic residues" evidence="10">
    <location>
        <begin position="415"/>
        <end position="425"/>
    </location>
</feature>
<feature type="compositionally biased region" description="Gly residues" evidence="10">
    <location>
        <begin position="1"/>
        <end position="15"/>
    </location>
</feature>
<evidence type="ECO:0000256" key="6">
    <source>
        <dbReference type="ARBA" id="ARBA00023212"/>
    </source>
</evidence>
<keyword evidence="5" id="KW-0009">Actin-binding</keyword>
<evidence type="ECO:0000256" key="1">
    <source>
        <dbReference type="ARBA" id="ARBA00004245"/>
    </source>
</evidence>
<keyword evidence="6" id="KW-0206">Cytoskeleton</keyword>
<feature type="region of interest" description="Disordered" evidence="10">
    <location>
        <begin position="1048"/>
        <end position="1073"/>
    </location>
</feature>
<dbReference type="GO" id="GO:0003779">
    <property type="term" value="F:actin binding"/>
    <property type="evidence" value="ECO:0007669"/>
    <property type="project" value="UniProtKB-KW"/>
</dbReference>
<feature type="region of interest" description="Disordered" evidence="10">
    <location>
        <begin position="887"/>
        <end position="906"/>
    </location>
</feature>
<evidence type="ECO:0000256" key="5">
    <source>
        <dbReference type="ARBA" id="ARBA00023203"/>
    </source>
</evidence>
<dbReference type="CDD" id="cd10820">
    <property type="entry name" value="PDZ_SYNPO2-like"/>
    <property type="match status" value="1"/>
</dbReference>
<organism evidence="12 13">
    <name type="scientific">Chiloscyllium punctatum</name>
    <name type="common">Brownbanded bambooshark</name>
    <name type="synonym">Hemiscyllium punctatum</name>
    <dbReference type="NCBI Taxonomy" id="137246"/>
    <lineage>
        <taxon>Eukaryota</taxon>
        <taxon>Metazoa</taxon>
        <taxon>Chordata</taxon>
        <taxon>Craniata</taxon>
        <taxon>Vertebrata</taxon>
        <taxon>Chondrichthyes</taxon>
        <taxon>Elasmobranchii</taxon>
        <taxon>Galeomorphii</taxon>
        <taxon>Galeoidea</taxon>
        <taxon>Orectolobiformes</taxon>
        <taxon>Hemiscylliidae</taxon>
        <taxon>Chiloscyllium</taxon>
    </lineage>
</organism>
<feature type="region of interest" description="Disordered" evidence="10">
    <location>
        <begin position="301"/>
        <end position="436"/>
    </location>
</feature>
<dbReference type="InterPro" id="IPR001478">
    <property type="entry name" value="PDZ"/>
</dbReference>
<feature type="compositionally biased region" description="Pro residues" evidence="10">
    <location>
        <begin position="832"/>
        <end position="843"/>
    </location>
</feature>
<dbReference type="InterPro" id="IPR036034">
    <property type="entry name" value="PDZ_sf"/>
</dbReference>
<evidence type="ECO:0000256" key="4">
    <source>
        <dbReference type="ARBA" id="ARBA00022553"/>
    </source>
</evidence>
<feature type="region of interest" description="Disordered" evidence="10">
    <location>
        <begin position="766"/>
        <end position="797"/>
    </location>
</feature>
<feature type="compositionally biased region" description="Basic and acidic residues" evidence="10">
    <location>
        <begin position="426"/>
        <end position="436"/>
    </location>
</feature>
<feature type="compositionally biased region" description="Basic and acidic residues" evidence="10">
    <location>
        <begin position="322"/>
        <end position="332"/>
    </location>
</feature>
<dbReference type="PANTHER" id="PTHR24217:SF9">
    <property type="entry name" value="SYNAPTOPODIN-2"/>
    <property type="match status" value="1"/>
</dbReference>
<feature type="compositionally biased region" description="Polar residues" evidence="10">
    <location>
        <begin position="950"/>
        <end position="965"/>
    </location>
</feature>
<comment type="subcellular location">
    <subcellularLocation>
        <location evidence="1">Cytoplasm</location>
        <location evidence="1">Cytoskeleton</location>
    </subcellularLocation>
</comment>
<feature type="region of interest" description="Disordered" evidence="10">
    <location>
        <begin position="1152"/>
        <end position="1210"/>
    </location>
</feature>
<feature type="domain" description="PDZ" evidence="11">
    <location>
        <begin position="69"/>
        <end position="151"/>
    </location>
</feature>
<dbReference type="PROSITE" id="PS50106">
    <property type="entry name" value="PDZ"/>
    <property type="match status" value="1"/>
</dbReference>
<keyword evidence="2" id="KW-0488">Methylation</keyword>
<comment type="function">
    <text evidence="8">Actin-associated protein that may play a role in modulating actin-based shape.</text>
</comment>
<feature type="region of interest" description="Disordered" evidence="10">
    <location>
        <begin position="1"/>
        <end position="21"/>
    </location>
</feature>
<feature type="compositionally biased region" description="Polar residues" evidence="10">
    <location>
        <begin position="846"/>
        <end position="860"/>
    </location>
</feature>
<dbReference type="OrthoDB" id="6502734at2759"/>
<dbReference type="OMA" id="MPASWKY"/>
<dbReference type="Gene3D" id="2.30.42.10">
    <property type="match status" value="1"/>
</dbReference>
<dbReference type="SUPFAM" id="SSF50156">
    <property type="entry name" value="PDZ domain-like"/>
    <property type="match status" value="1"/>
</dbReference>
<dbReference type="GO" id="GO:0030018">
    <property type="term" value="C:Z disc"/>
    <property type="evidence" value="ECO:0007669"/>
    <property type="project" value="TreeGrafter"/>
</dbReference>
<dbReference type="GO" id="GO:0005634">
    <property type="term" value="C:nucleus"/>
    <property type="evidence" value="ECO:0007669"/>
    <property type="project" value="TreeGrafter"/>
</dbReference>
<evidence type="ECO:0000256" key="2">
    <source>
        <dbReference type="ARBA" id="ARBA00022481"/>
    </source>
</evidence>
<evidence type="ECO:0000313" key="13">
    <source>
        <dbReference type="Proteomes" id="UP000287033"/>
    </source>
</evidence>
<evidence type="ECO:0000256" key="7">
    <source>
        <dbReference type="ARBA" id="ARBA00038161"/>
    </source>
</evidence>
<protein>
    <recommendedName>
        <fullName evidence="9">Synaptopodin 2-like protein</fullName>
    </recommendedName>
</protein>
<keyword evidence="13" id="KW-1185">Reference proteome</keyword>
<feature type="region of interest" description="Disordered" evidence="10">
    <location>
        <begin position="812"/>
        <end position="864"/>
    </location>
</feature>
<keyword evidence="3" id="KW-0963">Cytoplasm</keyword>
<dbReference type="PANTHER" id="PTHR24217">
    <property type="entry name" value="PUTATIVE-RELATED"/>
    <property type="match status" value="1"/>
</dbReference>
<feature type="compositionally biased region" description="Low complexity" evidence="10">
    <location>
        <begin position="1054"/>
        <end position="1067"/>
    </location>
</feature>
<dbReference type="Pfam" id="PF00595">
    <property type="entry name" value="PDZ"/>
    <property type="match status" value="1"/>
</dbReference>
<comment type="caution">
    <text evidence="12">The sequence shown here is derived from an EMBL/GenBank/DDBJ whole genome shotgun (WGS) entry which is preliminary data.</text>
</comment>
<evidence type="ECO:0000259" key="11">
    <source>
        <dbReference type="PROSITE" id="PS50106"/>
    </source>
</evidence>
<evidence type="ECO:0000313" key="12">
    <source>
        <dbReference type="EMBL" id="GCC29242.1"/>
    </source>
</evidence>
<evidence type="ECO:0000256" key="10">
    <source>
        <dbReference type="SAM" id="MobiDB-lite"/>
    </source>
</evidence>
<evidence type="ECO:0000256" key="3">
    <source>
        <dbReference type="ARBA" id="ARBA00022490"/>
    </source>
</evidence>
<feature type="compositionally biased region" description="Polar residues" evidence="10">
    <location>
        <begin position="887"/>
        <end position="901"/>
    </location>
</feature>
<evidence type="ECO:0000256" key="8">
    <source>
        <dbReference type="ARBA" id="ARBA00057136"/>
    </source>
</evidence>
<dbReference type="InterPro" id="IPR051976">
    <property type="entry name" value="Synaptopodin_domain"/>
</dbReference>
<reference evidence="12 13" key="1">
    <citation type="journal article" date="2018" name="Nat. Ecol. Evol.">
        <title>Shark genomes provide insights into elasmobranch evolution and the origin of vertebrates.</title>
        <authorList>
            <person name="Hara Y"/>
            <person name="Yamaguchi K"/>
            <person name="Onimaru K"/>
            <person name="Kadota M"/>
            <person name="Koyanagi M"/>
            <person name="Keeley SD"/>
            <person name="Tatsumi K"/>
            <person name="Tanaka K"/>
            <person name="Motone F"/>
            <person name="Kageyama Y"/>
            <person name="Nozu R"/>
            <person name="Adachi N"/>
            <person name="Nishimura O"/>
            <person name="Nakagawa R"/>
            <person name="Tanegashima C"/>
            <person name="Kiyatake I"/>
            <person name="Matsumoto R"/>
            <person name="Murakumo K"/>
            <person name="Nishida K"/>
            <person name="Terakita A"/>
            <person name="Kuratani S"/>
            <person name="Sato K"/>
            <person name="Hyodo S Kuraku.S."/>
        </authorList>
    </citation>
    <scope>NUCLEOTIDE SEQUENCE [LARGE SCALE GENOMIC DNA]</scope>
</reference>